<evidence type="ECO:0000256" key="1">
    <source>
        <dbReference type="ARBA" id="ARBA00004651"/>
    </source>
</evidence>
<keyword evidence="4 8" id="KW-0812">Transmembrane</keyword>
<dbReference type="GO" id="GO:0008360">
    <property type="term" value="P:regulation of cell shape"/>
    <property type="evidence" value="ECO:0007669"/>
    <property type="project" value="UniProtKB-KW"/>
</dbReference>
<protein>
    <submittedName>
        <fullName evidence="9">Rod shape-determining protein MreD</fullName>
    </submittedName>
</protein>
<dbReference type="PANTHER" id="PTHR37484">
    <property type="entry name" value="ROD SHAPE-DETERMINING PROTEIN MRED"/>
    <property type="match status" value="1"/>
</dbReference>
<evidence type="ECO:0000256" key="6">
    <source>
        <dbReference type="ARBA" id="ARBA00022989"/>
    </source>
</evidence>
<evidence type="ECO:0000256" key="8">
    <source>
        <dbReference type="SAM" id="Phobius"/>
    </source>
</evidence>
<dbReference type="Pfam" id="PF04093">
    <property type="entry name" value="MreD"/>
    <property type="match status" value="1"/>
</dbReference>
<evidence type="ECO:0000256" key="2">
    <source>
        <dbReference type="ARBA" id="ARBA00007776"/>
    </source>
</evidence>
<feature type="transmembrane region" description="Helical" evidence="8">
    <location>
        <begin position="82"/>
        <end position="100"/>
    </location>
</feature>
<keyword evidence="5" id="KW-0133">Cell shape</keyword>
<comment type="similarity">
    <text evidence="2">Belongs to the MreD family.</text>
</comment>
<keyword evidence="3" id="KW-1003">Cell membrane</keyword>
<accession>A0A1I7GEF5</accession>
<dbReference type="GO" id="GO:0005886">
    <property type="term" value="C:plasma membrane"/>
    <property type="evidence" value="ECO:0007669"/>
    <property type="project" value="UniProtKB-SubCell"/>
</dbReference>
<evidence type="ECO:0000256" key="3">
    <source>
        <dbReference type="ARBA" id="ARBA00022475"/>
    </source>
</evidence>
<dbReference type="AlphaFoldDB" id="A0A1I7GEF5"/>
<evidence type="ECO:0000313" key="9">
    <source>
        <dbReference type="EMBL" id="SFU46701.1"/>
    </source>
</evidence>
<dbReference type="EMBL" id="FPBZ01000004">
    <property type="protein sequence ID" value="SFU46701.1"/>
    <property type="molecule type" value="Genomic_DNA"/>
</dbReference>
<proteinExistence type="inferred from homology"/>
<dbReference type="InterPro" id="IPR007227">
    <property type="entry name" value="Cell_shape_determining_MreD"/>
</dbReference>
<gene>
    <name evidence="9" type="ORF">SAMN05216417_104163</name>
</gene>
<dbReference type="PIRSF" id="PIRSF018472">
    <property type="entry name" value="MreD_proteobac"/>
    <property type="match status" value="1"/>
</dbReference>
<reference evidence="9 10" key="1">
    <citation type="submission" date="2016-10" db="EMBL/GenBank/DDBJ databases">
        <authorList>
            <person name="de Groot N.N."/>
        </authorList>
    </citation>
    <scope>NUCLEOTIDE SEQUENCE [LARGE SCALE GENOMIC DNA]</scope>
    <source>
        <strain evidence="9 10">Nl14</strain>
    </source>
</reference>
<evidence type="ECO:0000256" key="4">
    <source>
        <dbReference type="ARBA" id="ARBA00022692"/>
    </source>
</evidence>
<dbReference type="PANTHER" id="PTHR37484:SF1">
    <property type="entry name" value="ROD SHAPE-DETERMINING PROTEIN MRED"/>
    <property type="match status" value="1"/>
</dbReference>
<evidence type="ECO:0000256" key="5">
    <source>
        <dbReference type="ARBA" id="ARBA00022960"/>
    </source>
</evidence>
<keyword evidence="6 8" id="KW-1133">Transmembrane helix</keyword>
<organism evidence="9 10">
    <name type="scientific">Nitrosospira multiformis</name>
    <dbReference type="NCBI Taxonomy" id="1231"/>
    <lineage>
        <taxon>Bacteria</taxon>
        <taxon>Pseudomonadati</taxon>
        <taxon>Pseudomonadota</taxon>
        <taxon>Betaproteobacteria</taxon>
        <taxon>Nitrosomonadales</taxon>
        <taxon>Nitrosomonadaceae</taxon>
        <taxon>Nitrosospira</taxon>
    </lineage>
</organism>
<keyword evidence="7 8" id="KW-0472">Membrane</keyword>
<sequence>MTLANLSRHEILMPAKSWFIMLSLIVALLLNLIPVTGTARTLQPDFVALVMLYWYLNEPQRVGIGMAFWMGLLMDLSNASTFGQHALGYSVMAFMALVFNRRMGIFEGYKQAPQIGLVLLSGQIVTLLAGLFAGSPFPGWNFFLGSIVGMLLWPLLSAILRVPQKPWSASDAR</sequence>
<dbReference type="InterPro" id="IPR026034">
    <property type="entry name" value="MreD_proteobac"/>
</dbReference>
<dbReference type="NCBIfam" id="TIGR03426">
    <property type="entry name" value="shape_MreD"/>
    <property type="match status" value="1"/>
</dbReference>
<evidence type="ECO:0000313" key="10">
    <source>
        <dbReference type="Proteomes" id="UP000182649"/>
    </source>
</evidence>
<dbReference type="OrthoDB" id="5297408at2"/>
<dbReference type="Proteomes" id="UP000182649">
    <property type="component" value="Unassembled WGS sequence"/>
</dbReference>
<feature type="transmembrane region" description="Helical" evidence="8">
    <location>
        <begin position="112"/>
        <end position="134"/>
    </location>
</feature>
<name>A0A1I7GEF5_9PROT</name>
<evidence type="ECO:0000256" key="7">
    <source>
        <dbReference type="ARBA" id="ARBA00023136"/>
    </source>
</evidence>
<feature type="transmembrane region" description="Helical" evidence="8">
    <location>
        <begin position="140"/>
        <end position="160"/>
    </location>
</feature>
<comment type="subcellular location">
    <subcellularLocation>
        <location evidence="1">Cell membrane</location>
        <topology evidence="1">Multi-pass membrane protein</topology>
    </subcellularLocation>
</comment>